<dbReference type="RefSeq" id="WP_091361682.1">
    <property type="nucleotide sequence ID" value="NZ_AP025284.1"/>
</dbReference>
<dbReference type="OrthoDB" id="6098773at2"/>
<evidence type="ECO:0000313" key="3">
    <source>
        <dbReference type="EMBL" id="SER10992.1"/>
    </source>
</evidence>
<reference evidence="4" key="1">
    <citation type="submission" date="2016-10" db="EMBL/GenBank/DDBJ databases">
        <authorList>
            <person name="Varghese N."/>
            <person name="Submissions S."/>
        </authorList>
    </citation>
    <scope>NUCLEOTIDE SEQUENCE [LARGE SCALE GENOMIC DNA]</scope>
    <source>
        <strain evidence="4">DSM 18887</strain>
    </source>
</reference>
<keyword evidence="2" id="KW-0472">Membrane</keyword>
<organism evidence="3 4">
    <name type="scientific">Amphritea atlantica</name>
    <dbReference type="NCBI Taxonomy" id="355243"/>
    <lineage>
        <taxon>Bacteria</taxon>
        <taxon>Pseudomonadati</taxon>
        <taxon>Pseudomonadota</taxon>
        <taxon>Gammaproteobacteria</taxon>
        <taxon>Oceanospirillales</taxon>
        <taxon>Oceanospirillaceae</taxon>
        <taxon>Amphritea</taxon>
    </lineage>
</organism>
<evidence type="ECO:0000256" key="2">
    <source>
        <dbReference type="SAM" id="Phobius"/>
    </source>
</evidence>
<dbReference type="EMBL" id="FOGB01000017">
    <property type="protein sequence ID" value="SER10992.1"/>
    <property type="molecule type" value="Genomic_DNA"/>
</dbReference>
<feature type="region of interest" description="Disordered" evidence="1">
    <location>
        <begin position="1"/>
        <end position="30"/>
    </location>
</feature>
<dbReference type="AlphaFoldDB" id="A0A1H9LHK9"/>
<keyword evidence="4" id="KW-1185">Reference proteome</keyword>
<protein>
    <submittedName>
        <fullName evidence="3">Uncharacterized protein</fullName>
    </submittedName>
</protein>
<dbReference type="Proteomes" id="UP000198749">
    <property type="component" value="Unassembled WGS sequence"/>
</dbReference>
<evidence type="ECO:0000256" key="1">
    <source>
        <dbReference type="SAM" id="MobiDB-lite"/>
    </source>
</evidence>
<name>A0A1H9LHK9_9GAMM</name>
<keyword evidence="2" id="KW-0812">Transmembrane</keyword>
<feature type="transmembrane region" description="Helical" evidence="2">
    <location>
        <begin position="94"/>
        <end position="123"/>
    </location>
</feature>
<feature type="transmembrane region" description="Helical" evidence="2">
    <location>
        <begin position="135"/>
        <end position="153"/>
    </location>
</feature>
<sequence length="329" mass="38086">MNRAETPQSRYRDTAWNSQSYRNQKPRPEQGALTKLLQGGDPLPWSRANETVPVSMIEEPTPTEIKQRIKDNKGETHWDENQHSAGSLNKYGLIYFYLTAIAKGICTILLPVFIAVLLSFAVFDGWGFTKIAGAIYIYSIYVFLPSGLIWGYFEASGRGYLPMPWFMKAVKHFTFSRSTGMVTRYKNNKELYSHPFPEFDCYLVSSPSHQGILSYQLHLIHRYHRYFDSIPLHGFSTSQQPDEFERIWNLIQRYMDTSQPMPDIPELEPARPRDPTTAAYDAKTNRKPDYWFSMDDDEFEEAINQLRAEQRFMPSMGPEIDLFNGGIQA</sequence>
<proteinExistence type="predicted"/>
<gene>
    <name evidence="3" type="ORF">SAMN03080615_03962</name>
</gene>
<feature type="compositionally biased region" description="Polar residues" evidence="1">
    <location>
        <begin position="1"/>
        <end position="23"/>
    </location>
</feature>
<evidence type="ECO:0000313" key="4">
    <source>
        <dbReference type="Proteomes" id="UP000198749"/>
    </source>
</evidence>
<keyword evidence="2" id="KW-1133">Transmembrane helix</keyword>
<accession>A0A1H9LHK9</accession>
<dbReference type="STRING" id="355243.SAMN03080615_03962"/>